<dbReference type="Pfam" id="PF08346">
    <property type="entry name" value="AntA"/>
    <property type="match status" value="1"/>
</dbReference>
<dbReference type="InterPro" id="IPR013557">
    <property type="entry name" value="AntA/B_antirep"/>
</dbReference>
<dbReference type="Gene3D" id="3.40.50.620">
    <property type="entry name" value="HUPs"/>
    <property type="match status" value="1"/>
</dbReference>
<accession>A0A7G2K0M4</accession>
<name>A0A7G2K0M4_HAEIF</name>
<dbReference type="GO" id="GO:0005886">
    <property type="term" value="C:plasma membrane"/>
    <property type="evidence" value="ECO:0007669"/>
    <property type="project" value="TreeGrafter"/>
</dbReference>
<dbReference type="InterPro" id="IPR014729">
    <property type="entry name" value="Rossmann-like_a/b/a_fold"/>
</dbReference>
<protein>
    <submittedName>
        <fullName evidence="4">Uncharacterized protein</fullName>
    </submittedName>
</protein>
<evidence type="ECO:0000313" key="4">
    <source>
        <dbReference type="EMBL" id="EFA29258.1"/>
    </source>
</evidence>
<evidence type="ECO:0000259" key="3">
    <source>
        <dbReference type="Pfam" id="PF08346"/>
    </source>
</evidence>
<keyword evidence="1" id="KW-1133">Transmembrane helix</keyword>
<feature type="non-terminal residue" evidence="4">
    <location>
        <position position="308"/>
    </location>
</feature>
<feature type="non-terminal residue" evidence="4">
    <location>
        <position position="1"/>
    </location>
</feature>
<keyword evidence="1" id="KW-0812">Transmembrane</keyword>
<feature type="domain" description="AntA/AntB antirepressor" evidence="3">
    <location>
        <begin position="9"/>
        <end position="90"/>
    </location>
</feature>
<reference evidence="4" key="1">
    <citation type="journal article" date="2010" name="Genomics">
        <title>Tracing phylogenomic events leading to diversity of Haemophilus influenzae and the emergence of Brazilian Purpuric Fever (BPF)-associated clones.</title>
        <authorList>
            <person name="Papazisi L."/>
            <person name="Ratnayake S."/>
            <person name="Remortel B.G."/>
            <person name="Bock G.R."/>
            <person name="Liang W."/>
            <person name="Saeed A.I."/>
            <person name="Liu J."/>
            <person name="Fleischmann R.D."/>
            <person name="Kilian M."/>
            <person name="Peterson S.N."/>
        </authorList>
    </citation>
    <scope>NUCLEOTIDE SEQUENCE [LARGE SCALE GENOMIC DNA]</scope>
    <source>
        <strain evidence="4">HK1212</strain>
    </source>
</reference>
<gene>
    <name evidence="4" type="ORF">HAINFHK1212_0938</name>
</gene>
<evidence type="ECO:0000259" key="2">
    <source>
        <dbReference type="Pfam" id="PF02698"/>
    </source>
</evidence>
<organism evidence="4">
    <name type="scientific">Haemophilus influenzae HK1212</name>
    <dbReference type="NCBI Taxonomy" id="456482"/>
    <lineage>
        <taxon>Bacteria</taxon>
        <taxon>Pseudomonadati</taxon>
        <taxon>Pseudomonadota</taxon>
        <taxon>Gammaproteobacteria</taxon>
        <taxon>Pasteurellales</taxon>
        <taxon>Pasteurellaceae</taxon>
        <taxon>Haemophilus</taxon>
    </lineage>
</organism>
<dbReference type="PANTHER" id="PTHR30336">
    <property type="entry name" value="INNER MEMBRANE PROTEIN, PROBABLE PERMEASE"/>
    <property type="match status" value="1"/>
</dbReference>
<feature type="transmembrane region" description="Helical" evidence="1">
    <location>
        <begin position="146"/>
        <end position="171"/>
    </location>
</feature>
<dbReference type="PANTHER" id="PTHR30336:SF4">
    <property type="entry name" value="ENVELOPE BIOGENESIS FACTOR ELYC"/>
    <property type="match status" value="1"/>
</dbReference>
<proteinExistence type="predicted"/>
<dbReference type="InterPro" id="IPR003848">
    <property type="entry name" value="DUF218"/>
</dbReference>
<dbReference type="InterPro" id="IPR051599">
    <property type="entry name" value="Cell_Envelope_Assoc"/>
</dbReference>
<dbReference type="EMBL" id="ABFC01000235">
    <property type="protein sequence ID" value="EFA29258.1"/>
    <property type="molecule type" value="Genomic_DNA"/>
</dbReference>
<feature type="domain" description="DUF218" evidence="2">
    <location>
        <begin position="217"/>
        <end position="308"/>
    </location>
</feature>
<dbReference type="CDD" id="cd06259">
    <property type="entry name" value="YdcF-like"/>
    <property type="match status" value="1"/>
</dbReference>
<dbReference type="GO" id="GO:0043164">
    <property type="term" value="P:Gram-negative-bacterium-type cell wall biogenesis"/>
    <property type="evidence" value="ECO:0007669"/>
    <property type="project" value="TreeGrafter"/>
</dbReference>
<dbReference type="AlphaFoldDB" id="A0A7G2K0M4"/>
<feature type="transmembrane region" description="Helical" evidence="1">
    <location>
        <begin position="178"/>
        <end position="199"/>
    </location>
</feature>
<dbReference type="Pfam" id="PF02698">
    <property type="entry name" value="DUF218"/>
    <property type="match status" value="1"/>
</dbReference>
<dbReference type="GO" id="GO:0000270">
    <property type="term" value="P:peptidoglycan metabolic process"/>
    <property type="evidence" value="ECO:0007669"/>
    <property type="project" value="TreeGrafter"/>
</dbReference>
<keyword evidence="1" id="KW-0472">Membrane</keyword>
<comment type="caution">
    <text evidence="4">The sequence shown here is derived from an EMBL/GenBank/DDBJ whole genome shotgun (WGS) entry which is preliminary data.</text>
</comment>
<sequence>NHFNGVSGINARDVHRFLKVGRDYSTWIRARIKQAGFIENQDFLIVENLSSPELASTNNKQLSTMARPQKLIDYIVSLDMAKHLCLMEKNEIGRAIRQHFIEAEKQLRTSSPAIYKNTLSKTIERLESIDRNKEMTDAIKAQFGKLLTALIAPPLNTFVLLIIAAIIYCVHFKKLAKFIALISFTWLYIMSAPFTGLLLTDNDDIPALTLDEYKQAQAIVILGGGSYPTKELYAETASGAPQLERLRYAAFLQKETGLPILTTGYSLIGISEGDLMAKELNQFFNVPTQWIENKARNTEENASFTKNI</sequence>
<evidence type="ECO:0000256" key="1">
    <source>
        <dbReference type="SAM" id="Phobius"/>
    </source>
</evidence>